<name>A0A4U9DDM2_RAOTE</name>
<accession>A0A4U9DDM2</accession>
<feature type="region of interest" description="Disordered" evidence="1">
    <location>
        <begin position="1"/>
        <end position="50"/>
    </location>
</feature>
<evidence type="ECO:0000313" key="2">
    <source>
        <dbReference type="EMBL" id="VTN16526.1"/>
    </source>
</evidence>
<reference evidence="2 3" key="1">
    <citation type="submission" date="2019-04" db="EMBL/GenBank/DDBJ databases">
        <authorList>
            <consortium name="Pathogen Informatics"/>
        </authorList>
    </citation>
    <scope>NUCLEOTIDE SEQUENCE [LARGE SCALE GENOMIC DNA]</scope>
    <source>
        <strain evidence="2 3">NCTC9185</strain>
    </source>
</reference>
<sequence>MSRDPPQRRSAARETALPLTARRPLVFDGVQGAQATARQGGASGTDAASLPLTLRHGMETRCPKGAGQRQRSWLCAKHDSPARTPGVGSHNRMAVSNQDQKYARNEEGKPAETGVLPLAISCSAGTGEKESPLTVIL</sequence>
<dbReference type="Proteomes" id="UP000339249">
    <property type="component" value="Unassembled WGS sequence"/>
</dbReference>
<dbReference type="EMBL" id="CABDVU010000002">
    <property type="protein sequence ID" value="VTN16526.1"/>
    <property type="molecule type" value="Genomic_DNA"/>
</dbReference>
<evidence type="ECO:0000256" key="1">
    <source>
        <dbReference type="SAM" id="MobiDB-lite"/>
    </source>
</evidence>
<dbReference type="AlphaFoldDB" id="A0A4U9DDM2"/>
<feature type="compositionally biased region" description="Low complexity" evidence="1">
    <location>
        <begin position="29"/>
        <end position="40"/>
    </location>
</feature>
<protein>
    <submittedName>
        <fullName evidence="2">Uncharacterized protein</fullName>
    </submittedName>
</protein>
<organism evidence="2 3">
    <name type="scientific">Raoultella terrigena</name>
    <name type="common">Klebsiella terrigena</name>
    <dbReference type="NCBI Taxonomy" id="577"/>
    <lineage>
        <taxon>Bacteria</taxon>
        <taxon>Pseudomonadati</taxon>
        <taxon>Pseudomonadota</taxon>
        <taxon>Gammaproteobacteria</taxon>
        <taxon>Enterobacterales</taxon>
        <taxon>Enterobacteriaceae</taxon>
        <taxon>Klebsiella/Raoultella group</taxon>
        <taxon>Raoultella</taxon>
    </lineage>
</organism>
<evidence type="ECO:0000313" key="3">
    <source>
        <dbReference type="Proteomes" id="UP000339249"/>
    </source>
</evidence>
<gene>
    <name evidence="2" type="ORF">NCTC9185_07901</name>
</gene>
<proteinExistence type="predicted"/>